<accession>A0A1H4YF70</accession>
<dbReference type="Proteomes" id="UP000198982">
    <property type="component" value="Unassembled WGS sequence"/>
</dbReference>
<protein>
    <recommendedName>
        <fullName evidence="1">Crocagin biosynthetic protein CgnE/B domain-containing protein</fullName>
    </recommendedName>
</protein>
<evidence type="ECO:0000313" key="3">
    <source>
        <dbReference type="Proteomes" id="UP000198982"/>
    </source>
</evidence>
<name>A0A1H4YF70_9PSED</name>
<gene>
    <name evidence="2" type="ORF">SAMN05216178_6485</name>
</gene>
<reference evidence="3" key="1">
    <citation type="submission" date="2016-10" db="EMBL/GenBank/DDBJ databases">
        <authorList>
            <person name="Varghese N."/>
            <person name="Submissions S."/>
        </authorList>
    </citation>
    <scope>NUCLEOTIDE SEQUENCE [LARGE SCALE GENOMIC DNA]</scope>
    <source>
        <strain evidence="3">DSM 9751</strain>
    </source>
</reference>
<keyword evidence="3" id="KW-1185">Reference proteome</keyword>
<dbReference type="SUPFAM" id="SSF144052">
    <property type="entry name" value="Thermophilic metalloprotease-like"/>
    <property type="match status" value="1"/>
</dbReference>
<organism evidence="2 3">
    <name type="scientific">Pseudomonas saponiphila</name>
    <dbReference type="NCBI Taxonomy" id="556534"/>
    <lineage>
        <taxon>Bacteria</taxon>
        <taxon>Pseudomonadati</taxon>
        <taxon>Pseudomonadota</taxon>
        <taxon>Gammaproteobacteria</taxon>
        <taxon>Pseudomonadales</taxon>
        <taxon>Pseudomonadaceae</taxon>
        <taxon>Pseudomonas</taxon>
    </lineage>
</organism>
<proteinExistence type="predicted"/>
<feature type="domain" description="Crocagin biosynthetic protein CgnE/B" evidence="1">
    <location>
        <begin position="218"/>
        <end position="302"/>
    </location>
</feature>
<evidence type="ECO:0000259" key="1">
    <source>
        <dbReference type="Pfam" id="PF26231"/>
    </source>
</evidence>
<dbReference type="AlphaFoldDB" id="A0A1H4YF70"/>
<dbReference type="EMBL" id="FNTJ01000002">
    <property type="protein sequence ID" value="SED15900.1"/>
    <property type="molecule type" value="Genomic_DNA"/>
</dbReference>
<sequence length="321" mass="35807">MDQTRAIRHFLYYLERHPALGNARSPQVVIGHTADYQAMVSAILEQARQTTPLALNALRLDLEPAERLARAIIDCDLYIFFYDSSTLAQPRPDGPEFLRPLHALMAEHWKKSLLFKDYGEYFYDTFSVEPQRIADLNATLIRRLFQASTLSFSDPQGSYFETPLSGVKKWTDINGVGNYDLAPGEIATHSEAINGHVKFLGTFLSTIPFARKYGVLQAPLELWIDNSTITRVATEVPGLANDFNKYLDANPSNRRIEELGIGTNEGIRSLYGRNSGFEERHCGLHLGLGGGAKGSHHLDLIFSSGVLAVDNKPVFDGQFAF</sequence>
<dbReference type="InterPro" id="IPR058799">
    <property type="entry name" value="CgnE_B"/>
</dbReference>
<dbReference type="Pfam" id="PF26231">
    <property type="entry name" value="CgnE_B"/>
    <property type="match status" value="1"/>
</dbReference>
<dbReference type="RefSeq" id="WP_092320508.1">
    <property type="nucleotide sequence ID" value="NZ_FNTJ01000002.1"/>
</dbReference>
<evidence type="ECO:0000313" key="2">
    <source>
        <dbReference type="EMBL" id="SED15900.1"/>
    </source>
</evidence>